<evidence type="ECO:0000313" key="1">
    <source>
        <dbReference type="EMBL" id="MCD2516788.1"/>
    </source>
</evidence>
<comment type="caution">
    <text evidence="1">The sequence shown here is derived from an EMBL/GenBank/DDBJ whole genome shotgun (WGS) entry which is preliminary data.</text>
</comment>
<name>A0ABS8Q4V8_9BURK</name>
<gene>
    <name evidence="1" type="ORF">LQ564_10755</name>
</gene>
<accession>A0ABS8Q4V8</accession>
<proteinExistence type="predicted"/>
<protein>
    <submittedName>
        <fullName evidence="1">Uncharacterized protein</fullName>
    </submittedName>
</protein>
<keyword evidence="2" id="KW-1185">Reference proteome</keyword>
<reference evidence="1" key="1">
    <citation type="submission" date="2021-11" db="EMBL/GenBank/DDBJ databases">
        <title>The complete genome of Massilia sp sp. G4R7.</title>
        <authorList>
            <person name="Liu L."/>
            <person name="Yue J."/>
            <person name="Yuan J."/>
            <person name="Yang F."/>
            <person name="Li L."/>
        </authorList>
    </citation>
    <scope>NUCLEOTIDE SEQUENCE</scope>
    <source>
        <strain evidence="1">G4R7</strain>
    </source>
</reference>
<dbReference type="EMBL" id="JAJNOC010000002">
    <property type="protein sequence ID" value="MCD2516788.1"/>
    <property type="molecule type" value="Genomic_DNA"/>
</dbReference>
<organism evidence="1 2">
    <name type="scientific">Massilia phyllostachyos</name>
    <dbReference type="NCBI Taxonomy" id="2898585"/>
    <lineage>
        <taxon>Bacteria</taxon>
        <taxon>Pseudomonadati</taxon>
        <taxon>Pseudomonadota</taxon>
        <taxon>Betaproteobacteria</taxon>
        <taxon>Burkholderiales</taxon>
        <taxon>Oxalobacteraceae</taxon>
        <taxon>Telluria group</taxon>
        <taxon>Massilia</taxon>
    </lineage>
</organism>
<dbReference type="Proteomes" id="UP001179361">
    <property type="component" value="Unassembled WGS sequence"/>
</dbReference>
<sequence length="70" mass="8205">MRRAMSWQLGADPLDWFQHDEPEEQKMFINLAPGRSRDAMLERQLSPEKPPEELSLVWRDDGDLQILRAG</sequence>
<evidence type="ECO:0000313" key="2">
    <source>
        <dbReference type="Proteomes" id="UP001179361"/>
    </source>
</evidence>
<dbReference type="RefSeq" id="WP_231058077.1">
    <property type="nucleotide sequence ID" value="NZ_JAJNOC010000002.1"/>
</dbReference>